<evidence type="ECO:0000313" key="3">
    <source>
        <dbReference type="Proteomes" id="UP000799750"/>
    </source>
</evidence>
<feature type="compositionally biased region" description="Basic and acidic residues" evidence="1">
    <location>
        <begin position="49"/>
        <end position="62"/>
    </location>
</feature>
<gene>
    <name evidence="2" type="ORF">BU16DRAFT_283452</name>
</gene>
<dbReference type="Proteomes" id="UP000799750">
    <property type="component" value="Unassembled WGS sequence"/>
</dbReference>
<feature type="region of interest" description="Disordered" evidence="1">
    <location>
        <begin position="49"/>
        <end position="72"/>
    </location>
</feature>
<dbReference type="AlphaFoldDB" id="A0A6A6R8M7"/>
<evidence type="ECO:0000313" key="2">
    <source>
        <dbReference type="EMBL" id="KAF2499787.1"/>
    </source>
</evidence>
<evidence type="ECO:0000256" key="1">
    <source>
        <dbReference type="SAM" id="MobiDB-lite"/>
    </source>
</evidence>
<proteinExistence type="predicted"/>
<protein>
    <submittedName>
        <fullName evidence="2">Uncharacterized protein</fullName>
    </submittedName>
</protein>
<organism evidence="2 3">
    <name type="scientific">Lophium mytilinum</name>
    <dbReference type="NCBI Taxonomy" id="390894"/>
    <lineage>
        <taxon>Eukaryota</taxon>
        <taxon>Fungi</taxon>
        <taxon>Dikarya</taxon>
        <taxon>Ascomycota</taxon>
        <taxon>Pezizomycotina</taxon>
        <taxon>Dothideomycetes</taxon>
        <taxon>Pleosporomycetidae</taxon>
        <taxon>Mytilinidiales</taxon>
        <taxon>Mytilinidiaceae</taxon>
        <taxon>Lophium</taxon>
    </lineage>
</organism>
<name>A0A6A6R8M7_9PEZI</name>
<dbReference type="EMBL" id="MU004184">
    <property type="protein sequence ID" value="KAF2499787.1"/>
    <property type="molecule type" value="Genomic_DNA"/>
</dbReference>
<accession>A0A6A6R8M7</accession>
<sequence>MPGIHRPSSPHQYIRICVLSSRSTARSTPTPPLAICYLRRFAPEEVLRAEPPEGLASHHDQSSQRPWSRPDSGPLIQLWPQLWRKEPHPPWPRRLLPYGCSVPRRPLQPPHFQQFAWWNGWIRKPHQSHTGQHQLLF</sequence>
<keyword evidence="3" id="KW-1185">Reference proteome</keyword>
<reference evidence="2" key="1">
    <citation type="journal article" date="2020" name="Stud. Mycol.">
        <title>101 Dothideomycetes genomes: a test case for predicting lifestyles and emergence of pathogens.</title>
        <authorList>
            <person name="Haridas S."/>
            <person name="Albert R."/>
            <person name="Binder M."/>
            <person name="Bloem J."/>
            <person name="Labutti K."/>
            <person name="Salamov A."/>
            <person name="Andreopoulos B."/>
            <person name="Baker S."/>
            <person name="Barry K."/>
            <person name="Bills G."/>
            <person name="Bluhm B."/>
            <person name="Cannon C."/>
            <person name="Castanera R."/>
            <person name="Culley D."/>
            <person name="Daum C."/>
            <person name="Ezra D."/>
            <person name="Gonzalez J."/>
            <person name="Henrissat B."/>
            <person name="Kuo A."/>
            <person name="Liang C."/>
            <person name="Lipzen A."/>
            <person name="Lutzoni F."/>
            <person name="Magnuson J."/>
            <person name="Mondo S."/>
            <person name="Nolan M."/>
            <person name="Ohm R."/>
            <person name="Pangilinan J."/>
            <person name="Park H.-J."/>
            <person name="Ramirez L."/>
            <person name="Alfaro M."/>
            <person name="Sun H."/>
            <person name="Tritt A."/>
            <person name="Yoshinaga Y."/>
            <person name="Zwiers L.-H."/>
            <person name="Turgeon B."/>
            <person name="Goodwin S."/>
            <person name="Spatafora J."/>
            <person name="Crous P."/>
            <person name="Grigoriev I."/>
        </authorList>
    </citation>
    <scope>NUCLEOTIDE SEQUENCE</scope>
    <source>
        <strain evidence="2">CBS 269.34</strain>
    </source>
</reference>